<evidence type="ECO:0000313" key="1">
    <source>
        <dbReference type="EMBL" id="WOL00623.1"/>
    </source>
</evidence>
<proteinExistence type="predicted"/>
<dbReference type="PANTHER" id="PTHR33116">
    <property type="entry name" value="REVERSE TRANSCRIPTASE ZINC-BINDING DOMAIN-CONTAINING PROTEIN-RELATED-RELATED"/>
    <property type="match status" value="1"/>
</dbReference>
<gene>
    <name evidence="1" type="ORF">Cni_G09336</name>
</gene>
<name>A0AAQ3K4F2_9LILI</name>
<evidence type="ECO:0008006" key="3">
    <source>
        <dbReference type="Google" id="ProtNLM"/>
    </source>
</evidence>
<dbReference type="EMBL" id="CP136892">
    <property type="protein sequence ID" value="WOL00623.1"/>
    <property type="molecule type" value="Genomic_DNA"/>
</dbReference>
<accession>A0AAQ3K4F2</accession>
<sequence length="310" mass="35856">MNDKNIKYFHNLARQKKKKNQISELHVEGRTISDTKNILKEFMKWYENLWQIDDGIQVNWDTLKELKWKKLPKESHSDMIKNISASEIELAMDSLGRGKAPALDGFSLEFFLKFWESIKESFMETCCKKSCLYVKEALNYDGELTNQRINYNKSELYFPSAFPKQKKEEITKLMSIKEGFFPFKYLGTNIDKSKLSVNIQRQIMGKAETRLNCWASKNISQTGKTILLNLVVNSIPIHSLATSWINEKVIKEYASLARNYGFHLVNWKVVSLSKARGGLGVKDLSLVKISIHAKRVLPLLMRRNMDGLSC</sequence>
<organism evidence="1 2">
    <name type="scientific">Canna indica</name>
    <name type="common">Indian-shot</name>
    <dbReference type="NCBI Taxonomy" id="4628"/>
    <lineage>
        <taxon>Eukaryota</taxon>
        <taxon>Viridiplantae</taxon>
        <taxon>Streptophyta</taxon>
        <taxon>Embryophyta</taxon>
        <taxon>Tracheophyta</taxon>
        <taxon>Spermatophyta</taxon>
        <taxon>Magnoliopsida</taxon>
        <taxon>Liliopsida</taxon>
        <taxon>Zingiberales</taxon>
        <taxon>Cannaceae</taxon>
        <taxon>Canna</taxon>
    </lineage>
</organism>
<evidence type="ECO:0000313" key="2">
    <source>
        <dbReference type="Proteomes" id="UP001327560"/>
    </source>
</evidence>
<dbReference type="PANTHER" id="PTHR33116:SF78">
    <property type="entry name" value="OS12G0587133 PROTEIN"/>
    <property type="match status" value="1"/>
</dbReference>
<keyword evidence="2" id="KW-1185">Reference proteome</keyword>
<dbReference type="AlphaFoldDB" id="A0AAQ3K4F2"/>
<reference evidence="1 2" key="1">
    <citation type="submission" date="2023-10" db="EMBL/GenBank/DDBJ databases">
        <title>Chromosome-scale genome assembly provides insights into flower coloration mechanisms of Canna indica.</title>
        <authorList>
            <person name="Li C."/>
        </authorList>
    </citation>
    <scope>NUCLEOTIDE SEQUENCE [LARGE SCALE GENOMIC DNA]</scope>
    <source>
        <tissue evidence="1">Flower</tissue>
    </source>
</reference>
<dbReference type="Proteomes" id="UP001327560">
    <property type="component" value="Chromosome 3"/>
</dbReference>
<protein>
    <recommendedName>
        <fullName evidence="3">Reverse transcriptase</fullName>
    </recommendedName>
</protein>